<dbReference type="Pfam" id="PF06041">
    <property type="entry name" value="DUF924"/>
    <property type="match status" value="1"/>
</dbReference>
<dbReference type="Gene3D" id="1.25.40.10">
    <property type="entry name" value="Tetratricopeptide repeat domain"/>
    <property type="match status" value="1"/>
</dbReference>
<dbReference type="SUPFAM" id="SSF48452">
    <property type="entry name" value="TPR-like"/>
    <property type="match status" value="1"/>
</dbReference>
<protein>
    <submittedName>
        <fullName evidence="1">Uncharacterized protein</fullName>
    </submittedName>
</protein>
<gene>
    <name evidence="1" type="ORF">SEMRO_2055_G312780.1</name>
</gene>
<name>A0A9N8EZS4_9STRA</name>
<reference evidence="1" key="1">
    <citation type="submission" date="2020-06" db="EMBL/GenBank/DDBJ databases">
        <authorList>
            <consortium name="Plant Systems Biology data submission"/>
        </authorList>
    </citation>
    <scope>NUCLEOTIDE SEQUENCE</scope>
    <source>
        <strain evidence="1">D6</strain>
    </source>
</reference>
<comment type="caution">
    <text evidence="1">The sequence shown here is derived from an EMBL/GenBank/DDBJ whole genome shotgun (WGS) entry which is preliminary data.</text>
</comment>
<dbReference type="Proteomes" id="UP001153069">
    <property type="component" value="Unassembled WGS sequence"/>
</dbReference>
<proteinExistence type="predicted"/>
<sequence length="250" mass="28648">MTPEEKLVKVESLKTQFQDTLDNPCQASAEDILGCFFGTKFDVNSNNFEDSIKEGHCIWDMKSLWFSGSPLESYDGMCRSMIAMIEKAASQELGEWNSSVNGRMAQMILFDQVSRNAFRRTNQAFAYDTLALEHARVLTRAYLGQGDCTLEGVFYPPFLMFMSTPFIHSEEIEDHKMALELLDCAKDKTPHHLQEWWKMVRKGAVAHMEVIQRFGRYPHRNRSLGRTNTPGEEAYLADVDNLPSWARSQV</sequence>
<dbReference type="EMBL" id="CAICTM010002053">
    <property type="protein sequence ID" value="CAB9527720.1"/>
    <property type="molecule type" value="Genomic_DNA"/>
</dbReference>
<evidence type="ECO:0000313" key="1">
    <source>
        <dbReference type="EMBL" id="CAB9527720.1"/>
    </source>
</evidence>
<accession>A0A9N8EZS4</accession>
<keyword evidence="2" id="KW-1185">Reference proteome</keyword>
<dbReference type="AlphaFoldDB" id="A0A9N8EZS4"/>
<organism evidence="1 2">
    <name type="scientific">Seminavis robusta</name>
    <dbReference type="NCBI Taxonomy" id="568900"/>
    <lineage>
        <taxon>Eukaryota</taxon>
        <taxon>Sar</taxon>
        <taxon>Stramenopiles</taxon>
        <taxon>Ochrophyta</taxon>
        <taxon>Bacillariophyta</taxon>
        <taxon>Bacillariophyceae</taxon>
        <taxon>Bacillariophycidae</taxon>
        <taxon>Naviculales</taxon>
        <taxon>Naviculaceae</taxon>
        <taxon>Seminavis</taxon>
    </lineage>
</organism>
<dbReference type="InterPro" id="IPR010323">
    <property type="entry name" value="DUF924"/>
</dbReference>
<dbReference type="OrthoDB" id="414698at2759"/>
<dbReference type="InterPro" id="IPR011990">
    <property type="entry name" value="TPR-like_helical_dom_sf"/>
</dbReference>
<evidence type="ECO:0000313" key="2">
    <source>
        <dbReference type="Proteomes" id="UP001153069"/>
    </source>
</evidence>